<dbReference type="Proteomes" id="UP000196877">
    <property type="component" value="Chromosome"/>
</dbReference>
<protein>
    <submittedName>
        <fullName evidence="1">Uncharacterized protein</fullName>
    </submittedName>
</protein>
<proteinExistence type="predicted"/>
<dbReference type="EMBL" id="CP021920">
    <property type="protein sequence ID" value="ASB89233.1"/>
    <property type="molecule type" value="Genomic_DNA"/>
</dbReference>
<accession>A0ABN5AEM1</accession>
<organism evidence="1 2">
    <name type="scientific">Bacillus sonorensis</name>
    <dbReference type="NCBI Taxonomy" id="119858"/>
    <lineage>
        <taxon>Bacteria</taxon>
        <taxon>Bacillati</taxon>
        <taxon>Bacillota</taxon>
        <taxon>Bacilli</taxon>
        <taxon>Bacillales</taxon>
        <taxon>Bacillaceae</taxon>
        <taxon>Bacillus</taxon>
    </lineage>
</organism>
<evidence type="ECO:0000313" key="2">
    <source>
        <dbReference type="Proteomes" id="UP000196877"/>
    </source>
</evidence>
<reference evidence="1 2" key="1">
    <citation type="submission" date="2017-06" db="EMBL/GenBank/DDBJ databases">
        <title>Genome sequence of Bacillus sonorensis strain SRCM101395.</title>
        <authorList>
            <person name="Cho S.H."/>
        </authorList>
    </citation>
    <scope>NUCLEOTIDE SEQUENCE [LARGE SCALE GENOMIC DNA]</scope>
    <source>
        <strain evidence="1 2">SRCM101395</strain>
    </source>
</reference>
<evidence type="ECO:0000313" key="1">
    <source>
        <dbReference type="EMBL" id="ASB89233.1"/>
    </source>
</evidence>
<sequence length="48" mass="5942">MSRRIECPENYKVTTEITEEAQEWIKEVMRSKKFYDFAVSLMYKYKKI</sequence>
<name>A0ABN5AEM1_9BACI</name>
<keyword evidence="2" id="KW-1185">Reference proteome</keyword>
<gene>
    <name evidence="1" type="ORF">S101395_02726</name>
</gene>